<dbReference type="GO" id="GO:0043531">
    <property type="term" value="F:ADP binding"/>
    <property type="evidence" value="ECO:0007669"/>
    <property type="project" value="TreeGrafter"/>
</dbReference>
<dbReference type="HAMAP" id="MF_00145">
    <property type="entry name" value="Phosphoglyc_kinase"/>
    <property type="match status" value="1"/>
</dbReference>
<dbReference type="AlphaFoldDB" id="A0A449B2T5"/>
<organism evidence="16 17">
    <name type="scientific">Mycoplasmopsis citelli</name>
    <dbReference type="NCBI Taxonomy" id="171281"/>
    <lineage>
        <taxon>Bacteria</taxon>
        <taxon>Bacillati</taxon>
        <taxon>Mycoplasmatota</taxon>
        <taxon>Mycoplasmoidales</taxon>
        <taxon>Metamycoplasmataceae</taxon>
        <taxon>Mycoplasmopsis</taxon>
    </lineage>
</organism>
<dbReference type="GO" id="GO:0005829">
    <property type="term" value="C:cytosol"/>
    <property type="evidence" value="ECO:0007669"/>
    <property type="project" value="TreeGrafter"/>
</dbReference>
<evidence type="ECO:0000256" key="9">
    <source>
        <dbReference type="ARBA" id="ARBA00022777"/>
    </source>
</evidence>
<keyword evidence="11 12" id="KW-0324">Glycolysis</keyword>
<evidence type="ECO:0000256" key="6">
    <source>
        <dbReference type="ARBA" id="ARBA00022490"/>
    </source>
</evidence>
<evidence type="ECO:0000256" key="4">
    <source>
        <dbReference type="ARBA" id="ARBA00013061"/>
    </source>
</evidence>
<dbReference type="InterPro" id="IPR015824">
    <property type="entry name" value="Phosphoglycerate_kinase_N"/>
</dbReference>
<comment type="similarity">
    <text evidence="12 15">Belongs to the phosphoglycerate kinase family.</text>
</comment>
<feature type="binding site" evidence="12">
    <location>
        <position position="156"/>
    </location>
    <ligand>
        <name>substrate</name>
    </ligand>
</feature>
<feature type="binding site" evidence="13">
    <location>
        <position position="36"/>
    </location>
    <ligand>
        <name>(2R)-3-phosphoglycerate</name>
        <dbReference type="ChEBI" id="CHEBI:58272"/>
    </ligand>
</feature>
<dbReference type="SUPFAM" id="SSF53748">
    <property type="entry name" value="Phosphoglycerate kinase"/>
    <property type="match status" value="1"/>
</dbReference>
<feature type="binding site" evidence="12 13">
    <location>
        <begin position="59"/>
        <end position="62"/>
    </location>
    <ligand>
        <name>substrate</name>
    </ligand>
</feature>
<feature type="binding site" evidence="12 14">
    <location>
        <begin position="351"/>
        <end position="354"/>
    </location>
    <ligand>
        <name>ATP</name>
        <dbReference type="ChEBI" id="CHEBI:30616"/>
    </ligand>
</feature>
<feature type="binding site" evidence="12">
    <location>
        <position position="119"/>
    </location>
    <ligand>
        <name>substrate</name>
    </ligand>
</feature>
<dbReference type="PANTHER" id="PTHR11406">
    <property type="entry name" value="PHOSPHOGLYCERATE KINASE"/>
    <property type="match status" value="1"/>
</dbReference>
<feature type="binding site" evidence="13">
    <location>
        <position position="119"/>
    </location>
    <ligand>
        <name>(2R)-3-phosphoglycerate</name>
        <dbReference type="ChEBI" id="CHEBI:58272"/>
    </ligand>
</feature>
<evidence type="ECO:0000256" key="8">
    <source>
        <dbReference type="ARBA" id="ARBA00022741"/>
    </source>
</evidence>
<gene>
    <name evidence="12 16" type="primary">pgk</name>
    <name evidence="16" type="ORF">NCTC10181_00733</name>
</gene>
<dbReference type="InterPro" id="IPR015911">
    <property type="entry name" value="Phosphoglycerate_kinase_CS"/>
</dbReference>
<dbReference type="UniPathway" id="UPA00109">
    <property type="reaction ID" value="UER00185"/>
</dbReference>
<feature type="binding site" evidence="12 14">
    <location>
        <position position="293"/>
    </location>
    <ligand>
        <name>ATP</name>
        <dbReference type="ChEBI" id="CHEBI:30616"/>
    </ligand>
</feature>
<dbReference type="EC" id="2.7.2.3" evidence="4 12"/>
<dbReference type="FunFam" id="3.40.50.1260:FF:000008">
    <property type="entry name" value="Phosphoglycerate kinase"/>
    <property type="match status" value="1"/>
</dbReference>
<comment type="pathway">
    <text evidence="3 12">Carbohydrate degradation; glycolysis; pyruvate from D-glyceraldehyde 3-phosphate: step 2/5.</text>
</comment>
<evidence type="ECO:0000256" key="5">
    <source>
        <dbReference type="ARBA" id="ARBA00016471"/>
    </source>
</evidence>
<evidence type="ECO:0000256" key="12">
    <source>
        <dbReference type="HAMAP-Rule" id="MF_00145"/>
    </source>
</evidence>
<comment type="catalytic activity">
    <reaction evidence="1 12 15">
        <text>(2R)-3-phosphoglycerate + ATP = (2R)-3-phospho-glyceroyl phosphate + ADP</text>
        <dbReference type="Rhea" id="RHEA:14801"/>
        <dbReference type="ChEBI" id="CHEBI:30616"/>
        <dbReference type="ChEBI" id="CHEBI:57604"/>
        <dbReference type="ChEBI" id="CHEBI:58272"/>
        <dbReference type="ChEBI" id="CHEBI:456216"/>
        <dbReference type="EC" id="2.7.2.3"/>
    </reaction>
</comment>
<name>A0A449B2T5_9BACT</name>
<feature type="binding site" evidence="12 13">
    <location>
        <begin position="21"/>
        <end position="23"/>
    </location>
    <ligand>
        <name>substrate</name>
    </ligand>
</feature>
<keyword evidence="9 12" id="KW-0418">Kinase</keyword>
<reference evidence="16 17" key="1">
    <citation type="submission" date="2019-01" db="EMBL/GenBank/DDBJ databases">
        <authorList>
            <consortium name="Pathogen Informatics"/>
        </authorList>
    </citation>
    <scope>NUCLEOTIDE SEQUENCE [LARGE SCALE GENOMIC DNA]</scope>
    <source>
        <strain evidence="16 17">NCTC10181</strain>
    </source>
</reference>
<keyword evidence="7 12" id="KW-0808">Transferase</keyword>
<dbReference type="GO" id="GO:0006094">
    <property type="term" value="P:gluconeogenesis"/>
    <property type="evidence" value="ECO:0007669"/>
    <property type="project" value="TreeGrafter"/>
</dbReference>
<dbReference type="KEGG" id="mcit:NCTC10181_00733"/>
<dbReference type="Pfam" id="PF00162">
    <property type="entry name" value="PGK"/>
    <property type="match status" value="1"/>
</dbReference>
<evidence type="ECO:0000313" key="17">
    <source>
        <dbReference type="Proteomes" id="UP000290985"/>
    </source>
</evidence>
<dbReference type="PRINTS" id="PR00477">
    <property type="entry name" value="PHGLYCKINASE"/>
</dbReference>
<protein>
    <recommendedName>
        <fullName evidence="5 12">Phosphoglycerate kinase</fullName>
        <ecNumber evidence="4 12">2.7.2.3</ecNumber>
    </recommendedName>
</protein>
<keyword evidence="17" id="KW-1185">Reference proteome</keyword>
<accession>A0A449B2T5</accession>
<dbReference type="PANTHER" id="PTHR11406:SF23">
    <property type="entry name" value="PHOSPHOGLYCERATE KINASE 1, CHLOROPLASTIC-RELATED"/>
    <property type="match status" value="1"/>
</dbReference>
<sequence length="396" mass="42967">MMIKTLNDISVSGKKVIVRVDLNVPVKDGVITSVKRIAAVVPTIKKLVADNAKVILLSHLGRVKSVEDLPKRDLTPVAVELANQLNQTVTFVNATRGEMVEKAIDEMQFGEVILLQNTRYEDLNDKAESKNSPELGKYWASLADVYVNDAFGTSHRAHASNVGISTYIKESAIGYLVEKETEALHKAMDNPERPYVAIVGGAKVSDKIQVLENLAKVADKMIVAGGMAYTFKKAQGYNVGTSLVEDDYLELAKNFLQKYGDKVVLPEDHLCATEFADVEPVVQGYGVEDGFMGLDIGPKSVELFKETIQGAKTVVWNGPVGVTEFENYKNGTLEVCKMIASLEGVYSVVGGGDSVAAVQKLGMEDKFSHVSTGGGAILEMLQGRKLPGIEAIQRKN</sequence>
<feature type="binding site" evidence="12">
    <location>
        <position position="36"/>
    </location>
    <ligand>
        <name>substrate</name>
    </ligand>
</feature>
<dbReference type="PIRSF" id="PIRSF000724">
    <property type="entry name" value="Pgk"/>
    <property type="match status" value="1"/>
</dbReference>
<evidence type="ECO:0000256" key="7">
    <source>
        <dbReference type="ARBA" id="ARBA00022679"/>
    </source>
</evidence>
<keyword evidence="8 12" id="KW-0547">Nucleotide-binding</keyword>
<evidence type="ECO:0000256" key="1">
    <source>
        <dbReference type="ARBA" id="ARBA00000642"/>
    </source>
</evidence>
<evidence type="ECO:0000313" key="16">
    <source>
        <dbReference type="EMBL" id="VEU74865.1"/>
    </source>
</evidence>
<feature type="binding site" evidence="13">
    <location>
        <position position="156"/>
    </location>
    <ligand>
        <name>(2R)-3-phosphoglycerate</name>
        <dbReference type="ChEBI" id="CHEBI:58272"/>
    </ligand>
</feature>
<evidence type="ECO:0000256" key="15">
    <source>
        <dbReference type="RuleBase" id="RU000532"/>
    </source>
</evidence>
<evidence type="ECO:0000256" key="10">
    <source>
        <dbReference type="ARBA" id="ARBA00022840"/>
    </source>
</evidence>
<feature type="binding site" evidence="12 14">
    <location>
        <position position="207"/>
    </location>
    <ligand>
        <name>ATP</name>
        <dbReference type="ChEBI" id="CHEBI:30616"/>
    </ligand>
</feature>
<dbReference type="Gene3D" id="3.40.50.1260">
    <property type="entry name" value="Phosphoglycerate kinase, N-terminal domain"/>
    <property type="match status" value="2"/>
</dbReference>
<dbReference type="InterPro" id="IPR001576">
    <property type="entry name" value="Phosphoglycerate_kinase"/>
</dbReference>
<proteinExistence type="inferred from homology"/>
<evidence type="ECO:0000256" key="11">
    <source>
        <dbReference type="ARBA" id="ARBA00023152"/>
    </source>
</evidence>
<dbReference type="InterPro" id="IPR036043">
    <property type="entry name" value="Phosphoglycerate_kinase_sf"/>
</dbReference>
<comment type="subunit">
    <text evidence="12">Monomer.</text>
</comment>
<keyword evidence="6 12" id="KW-0963">Cytoplasm</keyword>
<dbReference type="GO" id="GO:0004618">
    <property type="term" value="F:phosphoglycerate kinase activity"/>
    <property type="evidence" value="ECO:0007669"/>
    <property type="project" value="UniProtKB-UniRule"/>
</dbReference>
<dbReference type="FunFam" id="3.40.50.1260:FF:000001">
    <property type="entry name" value="Phosphoglycerate kinase"/>
    <property type="match status" value="1"/>
</dbReference>
<evidence type="ECO:0000256" key="14">
    <source>
        <dbReference type="PIRSR" id="PIRSR000724-2"/>
    </source>
</evidence>
<dbReference type="GO" id="GO:0006096">
    <property type="term" value="P:glycolytic process"/>
    <property type="evidence" value="ECO:0007669"/>
    <property type="project" value="UniProtKB-UniRule"/>
</dbReference>
<evidence type="ECO:0000256" key="3">
    <source>
        <dbReference type="ARBA" id="ARBA00004838"/>
    </source>
</evidence>
<dbReference type="Proteomes" id="UP000290985">
    <property type="component" value="Chromosome"/>
</dbReference>
<dbReference type="PROSITE" id="PS00111">
    <property type="entry name" value="PGLYCERATE_KINASE"/>
    <property type="match status" value="1"/>
</dbReference>
<dbReference type="GO" id="GO:0005524">
    <property type="term" value="F:ATP binding"/>
    <property type="evidence" value="ECO:0007669"/>
    <property type="project" value="UniProtKB-KW"/>
</dbReference>
<dbReference type="EMBL" id="LR215036">
    <property type="protein sequence ID" value="VEU74865.1"/>
    <property type="molecule type" value="Genomic_DNA"/>
</dbReference>
<feature type="binding site" evidence="12 14">
    <location>
        <position position="324"/>
    </location>
    <ligand>
        <name>ATP</name>
        <dbReference type="ChEBI" id="CHEBI:30616"/>
    </ligand>
</feature>
<evidence type="ECO:0000256" key="2">
    <source>
        <dbReference type="ARBA" id="ARBA00004496"/>
    </source>
</evidence>
<comment type="subcellular location">
    <subcellularLocation>
        <location evidence="2 12">Cytoplasm</location>
    </subcellularLocation>
</comment>
<evidence type="ECO:0000256" key="13">
    <source>
        <dbReference type="PIRSR" id="PIRSR000724-1"/>
    </source>
</evidence>
<keyword evidence="10 12" id="KW-0067">ATP-binding</keyword>